<dbReference type="Gene3D" id="1.10.443.10">
    <property type="entry name" value="Intergrase catalytic core"/>
    <property type="match status" value="1"/>
</dbReference>
<proteinExistence type="inferred from homology"/>
<accession>A0A7Z1AHL7</accession>
<dbReference type="GO" id="GO:0003677">
    <property type="term" value="F:DNA binding"/>
    <property type="evidence" value="ECO:0007669"/>
    <property type="project" value="UniProtKB-UniRule"/>
</dbReference>
<comment type="caution">
    <text evidence="14">The sequence shown here is derived from an EMBL/GenBank/DDBJ whole genome shotgun (WGS) entry which is preliminary data.</text>
</comment>
<comment type="subunit">
    <text evidence="11">Forms a cyclic heterotetrameric complex composed of two molecules of XerC and two molecules of XerD.</text>
</comment>
<name>A0A7Z1AHL7_9GAMM</name>
<keyword evidence="4 11" id="KW-0963">Cytoplasm</keyword>
<dbReference type="InterPro" id="IPR050090">
    <property type="entry name" value="Tyrosine_recombinase_XerCD"/>
</dbReference>
<dbReference type="CDD" id="cd00798">
    <property type="entry name" value="INT_XerDC_C"/>
    <property type="match status" value="1"/>
</dbReference>
<dbReference type="InterPro" id="IPR011931">
    <property type="entry name" value="Recomb_XerC"/>
</dbReference>
<evidence type="ECO:0000256" key="1">
    <source>
        <dbReference type="ARBA" id="ARBA00004496"/>
    </source>
</evidence>
<feature type="active site" evidence="11">
    <location>
        <position position="153"/>
    </location>
</feature>
<keyword evidence="7 11" id="KW-0229">DNA integration</keyword>
<dbReference type="InterPro" id="IPR010998">
    <property type="entry name" value="Integrase_recombinase_N"/>
</dbReference>
<dbReference type="SUPFAM" id="SSF56349">
    <property type="entry name" value="DNA breaking-rejoining enzymes"/>
    <property type="match status" value="1"/>
</dbReference>
<evidence type="ECO:0000256" key="11">
    <source>
        <dbReference type="HAMAP-Rule" id="MF_01808"/>
    </source>
</evidence>
<feature type="active site" evidence="11">
    <location>
        <position position="177"/>
    </location>
</feature>
<dbReference type="OrthoDB" id="9801717at2"/>
<evidence type="ECO:0000256" key="5">
    <source>
        <dbReference type="ARBA" id="ARBA00022618"/>
    </source>
</evidence>
<dbReference type="InterPro" id="IPR013762">
    <property type="entry name" value="Integrase-like_cat_sf"/>
</dbReference>
<dbReference type="HAMAP" id="MF_01808">
    <property type="entry name" value="Recomb_XerC_XerD"/>
    <property type="match status" value="1"/>
</dbReference>
<dbReference type="InterPro" id="IPR011010">
    <property type="entry name" value="DNA_brk_join_enz"/>
</dbReference>
<evidence type="ECO:0000256" key="3">
    <source>
        <dbReference type="ARBA" id="ARBA00015804"/>
    </source>
</evidence>
<feature type="domain" description="Core-binding (CB)" evidence="13">
    <location>
        <begin position="7"/>
        <end position="93"/>
    </location>
</feature>
<comment type="function">
    <text evidence="11">Site-specific tyrosine recombinase, which acts by catalyzing the cutting and rejoining of the recombining DNA molecules. The XerC-XerD complex is essential to convert dimers of the bacterial chromosome into monomers to permit their segregation at cell division. It also contributes to the segregational stability of plasmids.</text>
</comment>
<feature type="active site" evidence="11">
    <location>
        <position position="249"/>
    </location>
</feature>
<keyword evidence="15" id="KW-1185">Reference proteome</keyword>
<dbReference type="Gene3D" id="1.10.150.130">
    <property type="match status" value="1"/>
</dbReference>
<dbReference type="RefSeq" id="WP_069120937.1">
    <property type="nucleotide sequence ID" value="NZ_MARB01000002.1"/>
</dbReference>
<protein>
    <recommendedName>
        <fullName evidence="3 11">Tyrosine recombinase XerC</fullName>
    </recommendedName>
</protein>
<keyword evidence="8 11" id="KW-0238">DNA-binding</keyword>
<dbReference type="Pfam" id="PF00589">
    <property type="entry name" value="Phage_integrase"/>
    <property type="match status" value="1"/>
</dbReference>
<feature type="active site" description="O-(3'-phospho-DNA)-tyrosine intermediate" evidence="11">
    <location>
        <position position="281"/>
    </location>
</feature>
<reference evidence="14 15" key="1">
    <citation type="submission" date="2016-06" db="EMBL/GenBank/DDBJ databases">
        <title>Genome sequence of endosymbiont of Candidatus Endolucinida thiodiazotropha.</title>
        <authorList>
            <person name="Poehlein A."/>
            <person name="Koenig S."/>
            <person name="Heiden S.E."/>
            <person name="Thuermer A."/>
            <person name="Voget S."/>
            <person name="Daniel R."/>
            <person name="Markert S."/>
            <person name="Gros O."/>
            <person name="Schweder T."/>
        </authorList>
    </citation>
    <scope>NUCLEOTIDE SEQUENCE [LARGE SCALE GENOMIC DNA]</scope>
    <source>
        <strain evidence="14 15">COS</strain>
    </source>
</reference>
<evidence type="ECO:0000313" key="14">
    <source>
        <dbReference type="EMBL" id="ODJ89184.1"/>
    </source>
</evidence>
<dbReference type="NCBIfam" id="TIGR02224">
    <property type="entry name" value="recomb_XerC"/>
    <property type="match status" value="1"/>
</dbReference>
<keyword evidence="10 11" id="KW-0131">Cell cycle</keyword>
<comment type="similarity">
    <text evidence="2 11">Belongs to the 'phage' integrase family. XerC subfamily.</text>
</comment>
<evidence type="ECO:0000256" key="4">
    <source>
        <dbReference type="ARBA" id="ARBA00022490"/>
    </source>
</evidence>
<evidence type="ECO:0000259" key="13">
    <source>
        <dbReference type="PROSITE" id="PS51900"/>
    </source>
</evidence>
<keyword evidence="9 11" id="KW-0233">DNA recombination</keyword>
<dbReference type="InterPro" id="IPR023009">
    <property type="entry name" value="Tyrosine_recombinase_XerC/XerD"/>
</dbReference>
<sequence length="305" mass="35245">MSSPSSLQLQEWIALYFDYLRHERRLSPRTLESYKRDLKAAMAWLEQQQLTRWEEITQHHIRHYIATRHRVGLAAKSLHRELSSLRGLFNFLIREQQLDSNPALGVRAPKVRRKLPVTLDPDQVSRLLDITDDSPVAVRDRAIMELFYSSGLRLAELVNLNLQDIDLKEQLVEVTGKGAKARRLPVGKIAKQALEQWFAIRPQMATEDEIALFVGVRGRRINRSTIQRQLHAWSVAQGTPRNVHPHLLRHSFATHLLESSGDLRAVQELLGHANISTTQIYTHLDFQHLADVYDRAHPRAKKKRD</sequence>
<dbReference type="InterPro" id="IPR002104">
    <property type="entry name" value="Integrase_catalytic"/>
</dbReference>
<dbReference type="GO" id="GO:0006313">
    <property type="term" value="P:DNA transposition"/>
    <property type="evidence" value="ECO:0007669"/>
    <property type="project" value="UniProtKB-UniRule"/>
</dbReference>
<dbReference type="PROSITE" id="PS51900">
    <property type="entry name" value="CB"/>
    <property type="match status" value="1"/>
</dbReference>
<evidence type="ECO:0000256" key="8">
    <source>
        <dbReference type="ARBA" id="ARBA00023125"/>
    </source>
</evidence>
<dbReference type="GO" id="GO:0051301">
    <property type="term" value="P:cell division"/>
    <property type="evidence" value="ECO:0007669"/>
    <property type="project" value="UniProtKB-UniRule"/>
</dbReference>
<dbReference type="Pfam" id="PF02899">
    <property type="entry name" value="Phage_int_SAM_1"/>
    <property type="match status" value="1"/>
</dbReference>
<dbReference type="InterPro" id="IPR004107">
    <property type="entry name" value="Integrase_SAM-like_N"/>
</dbReference>
<feature type="domain" description="Tyr recombinase" evidence="12">
    <location>
        <begin position="114"/>
        <end position="294"/>
    </location>
</feature>
<feature type="active site" evidence="11">
    <location>
        <position position="246"/>
    </location>
</feature>
<evidence type="ECO:0000256" key="7">
    <source>
        <dbReference type="ARBA" id="ARBA00022908"/>
    </source>
</evidence>
<dbReference type="InterPro" id="IPR044068">
    <property type="entry name" value="CB"/>
</dbReference>
<evidence type="ECO:0000256" key="6">
    <source>
        <dbReference type="ARBA" id="ARBA00022829"/>
    </source>
</evidence>
<dbReference type="GO" id="GO:0009037">
    <property type="term" value="F:tyrosine-based site-specific recombinase activity"/>
    <property type="evidence" value="ECO:0007669"/>
    <property type="project" value="UniProtKB-UniRule"/>
</dbReference>
<dbReference type="PROSITE" id="PS51898">
    <property type="entry name" value="TYR_RECOMBINASE"/>
    <property type="match status" value="1"/>
</dbReference>
<evidence type="ECO:0000256" key="9">
    <source>
        <dbReference type="ARBA" id="ARBA00023172"/>
    </source>
</evidence>
<feature type="active site" evidence="11">
    <location>
        <position position="272"/>
    </location>
</feature>
<dbReference type="PANTHER" id="PTHR30349">
    <property type="entry name" value="PHAGE INTEGRASE-RELATED"/>
    <property type="match status" value="1"/>
</dbReference>
<evidence type="ECO:0000259" key="12">
    <source>
        <dbReference type="PROSITE" id="PS51898"/>
    </source>
</evidence>
<comment type="subcellular location">
    <subcellularLocation>
        <location evidence="1 11">Cytoplasm</location>
    </subcellularLocation>
</comment>
<dbReference type="EMBL" id="MARB01000002">
    <property type="protein sequence ID" value="ODJ89184.1"/>
    <property type="molecule type" value="Genomic_DNA"/>
</dbReference>
<organism evidence="14 15">
    <name type="scientific">Candidatus Thiodiazotropha endolucinida</name>
    <dbReference type="NCBI Taxonomy" id="1655433"/>
    <lineage>
        <taxon>Bacteria</taxon>
        <taxon>Pseudomonadati</taxon>
        <taxon>Pseudomonadota</taxon>
        <taxon>Gammaproteobacteria</taxon>
        <taxon>Chromatiales</taxon>
        <taxon>Sedimenticolaceae</taxon>
        <taxon>Candidatus Thiodiazotropha</taxon>
    </lineage>
</organism>
<dbReference type="PANTHER" id="PTHR30349:SF81">
    <property type="entry name" value="TYROSINE RECOMBINASE XERC"/>
    <property type="match status" value="1"/>
</dbReference>
<keyword evidence="6 11" id="KW-0159">Chromosome partition</keyword>
<dbReference type="NCBIfam" id="NF001399">
    <property type="entry name" value="PRK00283.1"/>
    <property type="match status" value="1"/>
</dbReference>
<evidence type="ECO:0000256" key="10">
    <source>
        <dbReference type="ARBA" id="ARBA00023306"/>
    </source>
</evidence>
<dbReference type="GO" id="GO:0007059">
    <property type="term" value="P:chromosome segregation"/>
    <property type="evidence" value="ECO:0007669"/>
    <property type="project" value="UniProtKB-UniRule"/>
</dbReference>
<dbReference type="AlphaFoldDB" id="A0A7Z1AHL7"/>
<dbReference type="Proteomes" id="UP000094769">
    <property type="component" value="Unassembled WGS sequence"/>
</dbReference>
<evidence type="ECO:0000256" key="2">
    <source>
        <dbReference type="ARBA" id="ARBA00006657"/>
    </source>
</evidence>
<keyword evidence="5 11" id="KW-0132">Cell division</keyword>
<evidence type="ECO:0000313" key="15">
    <source>
        <dbReference type="Proteomes" id="UP000094769"/>
    </source>
</evidence>
<dbReference type="GO" id="GO:0005737">
    <property type="term" value="C:cytoplasm"/>
    <property type="evidence" value="ECO:0007669"/>
    <property type="project" value="UniProtKB-SubCell"/>
</dbReference>
<gene>
    <name evidence="14" type="primary">xerC_1</name>
    <name evidence="11" type="synonym">xerC</name>
    <name evidence="14" type="ORF">CODIS_02830</name>
</gene>